<proteinExistence type="inferred from homology"/>
<dbReference type="InterPro" id="IPR011607">
    <property type="entry name" value="MGS-like_dom"/>
</dbReference>
<keyword evidence="7 10" id="KW-0511">Multifunctional enzyme</keyword>
<name>A0A7C5QHG0_AQUAO</name>
<dbReference type="AlphaFoldDB" id="A0A7C5QHG0"/>
<dbReference type="PANTHER" id="PTHR11692:SF0">
    <property type="entry name" value="BIFUNCTIONAL PURINE BIOSYNTHESIS PROTEIN ATIC"/>
    <property type="match status" value="1"/>
</dbReference>
<evidence type="ECO:0000256" key="8">
    <source>
        <dbReference type="ARBA" id="ARBA00050488"/>
    </source>
</evidence>
<dbReference type="PROSITE" id="PS51855">
    <property type="entry name" value="MGS"/>
    <property type="match status" value="1"/>
</dbReference>
<evidence type="ECO:0000256" key="10">
    <source>
        <dbReference type="HAMAP-Rule" id="MF_00139"/>
    </source>
</evidence>
<evidence type="ECO:0000256" key="3">
    <source>
        <dbReference type="ARBA" id="ARBA00007667"/>
    </source>
</evidence>
<dbReference type="SMART" id="SM00851">
    <property type="entry name" value="MGS"/>
    <property type="match status" value="1"/>
</dbReference>
<dbReference type="Proteomes" id="UP000885792">
    <property type="component" value="Unassembled WGS sequence"/>
</dbReference>
<dbReference type="GO" id="GO:0006189">
    <property type="term" value="P:'de novo' IMP biosynthetic process"/>
    <property type="evidence" value="ECO:0007669"/>
    <property type="project" value="UniProtKB-UniRule"/>
</dbReference>
<dbReference type="SUPFAM" id="SSF53927">
    <property type="entry name" value="Cytidine deaminase-like"/>
    <property type="match status" value="1"/>
</dbReference>
<dbReference type="Pfam" id="PF02142">
    <property type="entry name" value="MGS"/>
    <property type="match status" value="1"/>
</dbReference>
<dbReference type="HAMAP" id="MF_00139">
    <property type="entry name" value="PurH"/>
    <property type="match status" value="1"/>
</dbReference>
<comment type="pathway">
    <text evidence="2 10">Purine metabolism; IMP biosynthesis via de novo pathway; 5-formamido-1-(5-phospho-D-ribosyl)imidazole-4-carboxamide from 5-amino-1-(5-phospho-D-ribosyl)imidazole-4-carboxamide (10-formyl THF route): step 1/1.</text>
</comment>
<dbReference type="EC" id="2.1.2.3" evidence="10"/>
<evidence type="ECO:0000256" key="9">
    <source>
        <dbReference type="ARBA" id="ARBA00050687"/>
    </source>
</evidence>
<protein>
    <recommendedName>
        <fullName evidence="10">Bifunctional purine biosynthesis protein PurH</fullName>
    </recommendedName>
    <domain>
        <recommendedName>
            <fullName evidence="10">Phosphoribosylaminoimidazolecarboxamide formyltransferase</fullName>
            <ecNumber evidence="10">2.1.2.3</ecNumber>
        </recommendedName>
        <alternativeName>
            <fullName evidence="10">AICAR transformylase</fullName>
        </alternativeName>
    </domain>
    <domain>
        <recommendedName>
            <fullName evidence="10">IMP cyclohydrolase</fullName>
            <ecNumber evidence="10">3.5.4.10</ecNumber>
        </recommendedName>
        <alternativeName>
            <fullName evidence="10">ATIC</fullName>
        </alternativeName>
        <alternativeName>
            <fullName evidence="10">IMP synthase</fullName>
        </alternativeName>
        <alternativeName>
            <fullName evidence="10">Inosinicase</fullName>
        </alternativeName>
    </domain>
</protein>
<keyword evidence="4 10" id="KW-0808">Transferase</keyword>
<comment type="catalytic activity">
    <reaction evidence="9 10">
        <text>IMP + H2O = 5-formamido-1-(5-phospho-D-ribosyl)imidazole-4-carboxamide</text>
        <dbReference type="Rhea" id="RHEA:18445"/>
        <dbReference type="ChEBI" id="CHEBI:15377"/>
        <dbReference type="ChEBI" id="CHEBI:58053"/>
        <dbReference type="ChEBI" id="CHEBI:58467"/>
        <dbReference type="EC" id="3.5.4.10"/>
    </reaction>
</comment>
<dbReference type="SUPFAM" id="SSF52335">
    <property type="entry name" value="Methylglyoxal synthase-like"/>
    <property type="match status" value="1"/>
</dbReference>
<gene>
    <name evidence="10 12" type="primary">purH</name>
    <name evidence="12" type="ORF">ENJ61_01610</name>
</gene>
<comment type="similarity">
    <text evidence="3 10">Belongs to the PurH family.</text>
</comment>
<keyword evidence="5 10" id="KW-0658">Purine biosynthesis</keyword>
<dbReference type="InterPro" id="IPR024051">
    <property type="entry name" value="AICAR_Tfase_dup_dom_sf"/>
</dbReference>
<evidence type="ECO:0000256" key="7">
    <source>
        <dbReference type="ARBA" id="ARBA00023268"/>
    </source>
</evidence>
<evidence type="ECO:0000256" key="2">
    <source>
        <dbReference type="ARBA" id="ARBA00004954"/>
    </source>
</evidence>
<dbReference type="CDD" id="cd01421">
    <property type="entry name" value="IMPCH"/>
    <property type="match status" value="1"/>
</dbReference>
<accession>A0A7C5QHG0</accession>
<dbReference type="SMART" id="SM00798">
    <property type="entry name" value="AICARFT_IMPCHas"/>
    <property type="match status" value="1"/>
</dbReference>
<dbReference type="NCBIfam" id="NF002049">
    <property type="entry name" value="PRK00881.1"/>
    <property type="match status" value="1"/>
</dbReference>
<dbReference type="NCBIfam" id="TIGR00355">
    <property type="entry name" value="purH"/>
    <property type="match status" value="1"/>
</dbReference>
<sequence length="506" mass="56410">MRALISVYRKEGVEELARTLADLGYEILSTGGTADYLRKHGVEVEEIAKVTGFPEILGGRVKSLHPVIHGGILYRDWVESDRMELEELGILPIDVVVVNLYPFEEMMREDLSEKELMEFVDIGGPSLIRAAAKNYFRVTVVVDPADYGWVARRLEKGELTEEERARLAWKAFSHTAYYDSVVSGALKEMLSIEEPAQELTLPMKLSKRLRYGENPHQKGYLYTDPFDSLGVARVEVLQGKEMSFNNYLDADAAVRIALEFPNEPVCVIVKHNNPCGVAVGRDLEEAFLRARASDPESAFGGIVALNDTVTPKLAKELTSLFLEVVVAPDYEDTALSELSVKKNLRVLKFYGLSHTQDLKKISGGFLLQEEDTSLYEQLKVVTRREPSPEEMEDLLFAWKVCKHVKSNAVVVAKGRQTLGVGSGQVSRIDSIRCAIRKAQRFGFDLKGGVLASEAFFPFRDSVDLAHEAGITALIQPGGSIRDREVVEAADSYGMAMVFTGMRHFKH</sequence>
<evidence type="ECO:0000256" key="6">
    <source>
        <dbReference type="ARBA" id="ARBA00022801"/>
    </source>
</evidence>
<dbReference type="PANTHER" id="PTHR11692">
    <property type="entry name" value="BIFUNCTIONAL PURINE BIOSYNTHESIS PROTEIN PURH"/>
    <property type="match status" value="1"/>
</dbReference>
<dbReference type="InterPro" id="IPR002695">
    <property type="entry name" value="PurH-like"/>
</dbReference>
<dbReference type="InterPro" id="IPR016193">
    <property type="entry name" value="Cytidine_deaminase-like"/>
</dbReference>
<reference evidence="12" key="1">
    <citation type="journal article" date="2020" name="mSystems">
        <title>Genome- and Community-Level Interaction Insights into Carbon Utilization and Element Cycling Functions of Hydrothermarchaeota in Hydrothermal Sediment.</title>
        <authorList>
            <person name="Zhou Z."/>
            <person name="Liu Y."/>
            <person name="Xu W."/>
            <person name="Pan J."/>
            <person name="Luo Z.H."/>
            <person name="Li M."/>
        </authorList>
    </citation>
    <scope>NUCLEOTIDE SEQUENCE [LARGE SCALE GENOMIC DNA]</scope>
    <source>
        <strain evidence="12">HyVt-501</strain>
    </source>
</reference>
<dbReference type="PIRSF" id="PIRSF000414">
    <property type="entry name" value="AICARFT_IMPCHas"/>
    <property type="match status" value="1"/>
</dbReference>
<dbReference type="Pfam" id="PF01808">
    <property type="entry name" value="AICARFT_IMPCHas"/>
    <property type="match status" value="1"/>
</dbReference>
<comment type="catalytic activity">
    <reaction evidence="8 10">
        <text>(6R)-10-formyltetrahydrofolate + 5-amino-1-(5-phospho-beta-D-ribosyl)imidazole-4-carboxamide = 5-formamido-1-(5-phospho-D-ribosyl)imidazole-4-carboxamide + (6S)-5,6,7,8-tetrahydrofolate</text>
        <dbReference type="Rhea" id="RHEA:22192"/>
        <dbReference type="ChEBI" id="CHEBI:57453"/>
        <dbReference type="ChEBI" id="CHEBI:58467"/>
        <dbReference type="ChEBI" id="CHEBI:58475"/>
        <dbReference type="ChEBI" id="CHEBI:195366"/>
        <dbReference type="EC" id="2.1.2.3"/>
    </reaction>
</comment>
<dbReference type="FunFam" id="3.40.140.20:FF:000001">
    <property type="entry name" value="Bifunctional purine biosynthesis protein PurH"/>
    <property type="match status" value="1"/>
</dbReference>
<keyword evidence="6 10" id="KW-0378">Hydrolase</keyword>
<dbReference type="UniPathway" id="UPA00074">
    <property type="reaction ID" value="UER00133"/>
</dbReference>
<evidence type="ECO:0000256" key="4">
    <source>
        <dbReference type="ARBA" id="ARBA00022679"/>
    </source>
</evidence>
<comment type="domain">
    <text evidence="10">The IMP cyclohydrolase activity resides in the N-terminal region.</text>
</comment>
<organism evidence="12">
    <name type="scientific">Aquifex aeolicus</name>
    <dbReference type="NCBI Taxonomy" id="63363"/>
    <lineage>
        <taxon>Bacteria</taxon>
        <taxon>Pseudomonadati</taxon>
        <taxon>Aquificota</taxon>
        <taxon>Aquificia</taxon>
        <taxon>Aquificales</taxon>
        <taxon>Aquificaceae</taxon>
        <taxon>Aquifex</taxon>
    </lineage>
</organism>
<dbReference type="EMBL" id="DRNB01000053">
    <property type="protein sequence ID" value="HHJ63582.1"/>
    <property type="molecule type" value="Genomic_DNA"/>
</dbReference>
<dbReference type="Gene3D" id="3.40.50.1380">
    <property type="entry name" value="Methylglyoxal synthase-like domain"/>
    <property type="match status" value="1"/>
</dbReference>
<dbReference type="GO" id="GO:0004643">
    <property type="term" value="F:phosphoribosylaminoimidazolecarboxamide formyltransferase activity"/>
    <property type="evidence" value="ECO:0007669"/>
    <property type="project" value="UniProtKB-UniRule"/>
</dbReference>
<dbReference type="InterPro" id="IPR036914">
    <property type="entry name" value="MGS-like_dom_sf"/>
</dbReference>
<feature type="domain" description="MGS-like" evidence="11">
    <location>
        <begin position="1"/>
        <end position="142"/>
    </location>
</feature>
<dbReference type="GO" id="GO:0003937">
    <property type="term" value="F:IMP cyclohydrolase activity"/>
    <property type="evidence" value="ECO:0007669"/>
    <property type="project" value="UniProtKB-UniRule"/>
</dbReference>
<evidence type="ECO:0000256" key="1">
    <source>
        <dbReference type="ARBA" id="ARBA00004844"/>
    </source>
</evidence>
<comment type="pathway">
    <text evidence="1 10">Purine metabolism; IMP biosynthesis via de novo pathway; IMP from 5-formamido-1-(5-phospho-D-ribosyl)imidazole-4-carboxamide: step 1/1.</text>
</comment>
<evidence type="ECO:0000313" key="12">
    <source>
        <dbReference type="EMBL" id="HHJ63582.1"/>
    </source>
</evidence>
<dbReference type="FunFam" id="3.40.50.1380:FF:000001">
    <property type="entry name" value="Bifunctional purine biosynthesis protein PurH"/>
    <property type="match status" value="1"/>
</dbReference>
<dbReference type="EC" id="3.5.4.10" evidence="10"/>
<dbReference type="Gene3D" id="3.40.140.20">
    <property type="match status" value="2"/>
</dbReference>
<comment type="caution">
    <text evidence="12">The sequence shown here is derived from an EMBL/GenBank/DDBJ whole genome shotgun (WGS) entry which is preliminary data.</text>
</comment>
<evidence type="ECO:0000256" key="5">
    <source>
        <dbReference type="ARBA" id="ARBA00022755"/>
    </source>
</evidence>
<dbReference type="GO" id="GO:0005829">
    <property type="term" value="C:cytosol"/>
    <property type="evidence" value="ECO:0007669"/>
    <property type="project" value="TreeGrafter"/>
</dbReference>
<evidence type="ECO:0000259" key="11">
    <source>
        <dbReference type="PROSITE" id="PS51855"/>
    </source>
</evidence>